<name>A0ABT4S067_9FLAO</name>
<protein>
    <submittedName>
        <fullName evidence="3">Cell envelope integrity protein TolA</fullName>
    </submittedName>
</protein>
<evidence type="ECO:0000256" key="2">
    <source>
        <dbReference type="SAM" id="SignalP"/>
    </source>
</evidence>
<feature type="region of interest" description="Disordered" evidence="1">
    <location>
        <begin position="271"/>
        <end position="296"/>
    </location>
</feature>
<feature type="chain" id="PRO_5046311711" evidence="2">
    <location>
        <begin position="23"/>
        <end position="343"/>
    </location>
</feature>
<feature type="region of interest" description="Disordered" evidence="1">
    <location>
        <begin position="315"/>
        <end position="343"/>
    </location>
</feature>
<dbReference type="RefSeq" id="WP_106688290.1">
    <property type="nucleotide sequence ID" value="NZ_CAXQEU010000005.1"/>
</dbReference>
<proteinExistence type="predicted"/>
<feature type="compositionally biased region" description="Basic and acidic residues" evidence="1">
    <location>
        <begin position="320"/>
        <end position="331"/>
    </location>
</feature>
<reference evidence="3" key="1">
    <citation type="submission" date="2022-11" db="EMBL/GenBank/DDBJ databases">
        <title>Refractory cell wall polysaccharides provide important carbon source for microbial heterotrophs in the hadal ocean.</title>
        <authorList>
            <person name="Zhu X."/>
        </authorList>
    </citation>
    <scope>NUCLEOTIDE SEQUENCE</scope>
    <source>
        <strain evidence="3">MTRN7</strain>
    </source>
</reference>
<organism evidence="3 4">
    <name type="scientific">Mesoflavibacter profundi</name>
    <dbReference type="NCBI Taxonomy" id="2708110"/>
    <lineage>
        <taxon>Bacteria</taxon>
        <taxon>Pseudomonadati</taxon>
        <taxon>Bacteroidota</taxon>
        <taxon>Flavobacteriia</taxon>
        <taxon>Flavobacteriales</taxon>
        <taxon>Flavobacteriaceae</taxon>
        <taxon>Mesoflavibacter</taxon>
    </lineage>
</organism>
<evidence type="ECO:0000313" key="4">
    <source>
        <dbReference type="Proteomes" id="UP001149142"/>
    </source>
</evidence>
<keyword evidence="4" id="KW-1185">Reference proteome</keyword>
<evidence type="ECO:0000256" key="1">
    <source>
        <dbReference type="SAM" id="MobiDB-lite"/>
    </source>
</evidence>
<feature type="signal peptide" evidence="2">
    <location>
        <begin position="1"/>
        <end position="22"/>
    </location>
</feature>
<feature type="compositionally biased region" description="Basic residues" evidence="1">
    <location>
        <begin position="142"/>
        <end position="151"/>
    </location>
</feature>
<sequence length="343" mass="39322">MKNLLNSIVVTLIFVLFNSLQAQDQYTIIHKNLNSTASGLHHNLNKSGDTIVMTSDKSILRVSFLSHEQKETVMIDLDNKVAKIPLYHLPIGRYTIAVYREDMIIAYDIVRKLPIQTVANATTDLEESIWDSSLDDTEKVKRNFKPKHKKDNSRLANTSTDKEANKSISEKNNLLEKERALAKANWEKAREEEEANKKASRKALAKQKEEARQKALKEVEAQRLAEAQKNALKKEEERKIAEAKRKAIEAAKKRILADIAEKKELEKQKFVLENSKKEQSKNTRDDKAVAQVDRSKAVTVTPEVKAKEVKYNLSVINDDSVNRQSREDYRKQNLRPNGKPYED</sequence>
<accession>A0ABT4S067</accession>
<feature type="compositionally biased region" description="Basic and acidic residues" evidence="1">
    <location>
        <begin position="160"/>
        <end position="174"/>
    </location>
</feature>
<gene>
    <name evidence="3" type="ORF">OOZ35_06670</name>
</gene>
<keyword evidence="2" id="KW-0732">Signal</keyword>
<dbReference type="Proteomes" id="UP001149142">
    <property type="component" value="Unassembled WGS sequence"/>
</dbReference>
<evidence type="ECO:0000313" key="3">
    <source>
        <dbReference type="EMBL" id="MDA0177171.1"/>
    </source>
</evidence>
<feature type="region of interest" description="Disordered" evidence="1">
    <location>
        <begin position="141"/>
        <end position="174"/>
    </location>
</feature>
<comment type="caution">
    <text evidence="3">The sequence shown here is derived from an EMBL/GenBank/DDBJ whole genome shotgun (WGS) entry which is preliminary data.</text>
</comment>
<feature type="region of interest" description="Disordered" evidence="1">
    <location>
        <begin position="187"/>
        <end position="209"/>
    </location>
</feature>
<dbReference type="EMBL" id="JAPFGC010000002">
    <property type="protein sequence ID" value="MDA0177171.1"/>
    <property type="molecule type" value="Genomic_DNA"/>
</dbReference>
<feature type="compositionally biased region" description="Basic and acidic residues" evidence="1">
    <location>
        <begin position="187"/>
        <end position="197"/>
    </location>
</feature>